<dbReference type="RefSeq" id="WP_147663246.1">
    <property type="nucleotide sequence ID" value="NZ_CP042905.2"/>
</dbReference>
<protein>
    <submittedName>
        <fullName evidence="2">Uncharacterized protein</fullName>
    </submittedName>
</protein>
<dbReference type="AlphaFoldDB" id="A0A5B9DB89"/>
<sequence>MVNENDELLEKEIDKLVEIYEMLISQPTPEEEEDAQRELLIILTDVKDLLGNFDQFHELDELVQIISDWDTLESWFYEINGLEEKLVNFLSKFRHVRRRQKEPREATIPLTQGLDRSDSNFDEVKESRIDKTFQTVEKKMKNLMTRDSLIHEEKPQQAHIESVPKSSHSHLKSKLVAPKIVIPPVMAPKKRIEPSSVSYSITPQPPQEEEPIKIDYTPPEPQSKSAFRPKINPIPSSQKTIKIHPISSDQFKNSQSSVDLPTEDLSSLSSKQLYRELIRLEAKQYHLIKKQKTLQEKFNGRQISESDFISTRDVNNVEVKNCVNKIQQIKSIINR</sequence>
<dbReference type="EMBL" id="CP042905">
    <property type="protein sequence ID" value="QEE16362.1"/>
    <property type="molecule type" value="Genomic_DNA"/>
</dbReference>
<reference evidence="2 3" key="2">
    <citation type="journal article" date="2024" name="Int. J. Syst. Evol. Microbiol.">
        <title>Promethearchaeum syntrophicum gen. nov., sp. nov., an anaerobic, obligately syntrophic archaeon, the first isolate of the lineage 'Asgard' archaea, and proposal of the new archaeal phylum Promethearchaeota phyl. nov. and kingdom Promethearchaeati regn. nov.</title>
        <authorList>
            <person name="Imachi H."/>
            <person name="Nobu M.K."/>
            <person name="Kato S."/>
            <person name="Takaki Y."/>
            <person name="Miyazaki M."/>
            <person name="Miyata M."/>
            <person name="Ogawara M."/>
            <person name="Saito Y."/>
            <person name="Sakai S."/>
            <person name="Tahara Y.O."/>
            <person name="Takano Y."/>
            <person name="Tasumi E."/>
            <person name="Uematsu K."/>
            <person name="Yoshimura T."/>
            <person name="Itoh T."/>
            <person name="Ohkuma M."/>
            <person name="Takai K."/>
        </authorList>
    </citation>
    <scope>NUCLEOTIDE SEQUENCE [LARGE SCALE GENOMIC DNA]</scope>
    <source>
        <strain evidence="2 3">MK-D1</strain>
    </source>
</reference>
<organism evidence="2 3">
    <name type="scientific">Promethearchaeum syntrophicum</name>
    <dbReference type="NCBI Taxonomy" id="2594042"/>
    <lineage>
        <taxon>Archaea</taxon>
        <taxon>Promethearchaeati</taxon>
        <taxon>Promethearchaeota</taxon>
        <taxon>Promethearchaeia</taxon>
        <taxon>Promethearchaeales</taxon>
        <taxon>Promethearchaeaceae</taxon>
        <taxon>Promethearchaeum</taxon>
    </lineage>
</organism>
<name>A0A5B9DB89_9ARCH</name>
<keyword evidence="3" id="KW-1185">Reference proteome</keyword>
<evidence type="ECO:0000313" key="2">
    <source>
        <dbReference type="EMBL" id="QEE16362.1"/>
    </source>
</evidence>
<evidence type="ECO:0000313" key="3">
    <source>
        <dbReference type="Proteomes" id="UP000321408"/>
    </source>
</evidence>
<gene>
    <name evidence="2" type="ORF">DSAG12_02192</name>
</gene>
<feature type="region of interest" description="Disordered" evidence="1">
    <location>
        <begin position="193"/>
        <end position="214"/>
    </location>
</feature>
<dbReference type="GeneID" id="41330181"/>
<proteinExistence type="predicted"/>
<accession>A0A5B9DB89</accession>
<dbReference type="KEGG" id="psyt:DSAG12_02192"/>
<dbReference type="Proteomes" id="UP000321408">
    <property type="component" value="Chromosome"/>
</dbReference>
<reference evidence="2 3" key="1">
    <citation type="journal article" date="2020" name="Nature">
        <title>Isolation of an archaeon at the prokaryote-eukaryote interface.</title>
        <authorList>
            <person name="Imachi H."/>
            <person name="Nobu M.K."/>
            <person name="Nakahara N."/>
            <person name="Morono Y."/>
            <person name="Ogawara M."/>
            <person name="Takaki Y."/>
            <person name="Takano Y."/>
            <person name="Uematsu K."/>
            <person name="Ikuta T."/>
            <person name="Ito M."/>
            <person name="Matsui Y."/>
            <person name="Miyazaki M."/>
            <person name="Murata K."/>
            <person name="Saito Y."/>
            <person name="Sakai S."/>
            <person name="Song C."/>
            <person name="Tasumi E."/>
            <person name="Yamanaka Y."/>
            <person name="Yamaguchi T."/>
            <person name="Kamagata Y."/>
            <person name="Tamaki H."/>
            <person name="Takai K."/>
        </authorList>
    </citation>
    <scope>NUCLEOTIDE SEQUENCE [LARGE SCALE GENOMIC DNA]</scope>
    <source>
        <strain evidence="2 3">MK-D1</strain>
    </source>
</reference>
<evidence type="ECO:0000256" key="1">
    <source>
        <dbReference type="SAM" id="MobiDB-lite"/>
    </source>
</evidence>